<accession>A0ABQ7GZ79</accession>
<evidence type="ECO:0008006" key="3">
    <source>
        <dbReference type="Google" id="ProtNLM"/>
    </source>
</evidence>
<keyword evidence="2" id="KW-1185">Reference proteome</keyword>
<evidence type="ECO:0000313" key="2">
    <source>
        <dbReference type="Proteomes" id="UP000815325"/>
    </source>
</evidence>
<protein>
    <recommendedName>
        <fullName evidence="3">Encoded protein</fullName>
    </recommendedName>
</protein>
<dbReference type="Proteomes" id="UP000815325">
    <property type="component" value="Unassembled WGS sequence"/>
</dbReference>
<evidence type="ECO:0000313" key="1">
    <source>
        <dbReference type="EMBL" id="KAF5839920.1"/>
    </source>
</evidence>
<name>A0ABQ7GZ79_DUNSA</name>
<reference evidence="1" key="1">
    <citation type="submission" date="2017-08" db="EMBL/GenBank/DDBJ databases">
        <authorList>
            <person name="Polle J.E."/>
            <person name="Barry K."/>
            <person name="Cushman J."/>
            <person name="Schmutz J."/>
            <person name="Tran D."/>
            <person name="Hathwaick L.T."/>
            <person name="Yim W.C."/>
            <person name="Jenkins J."/>
            <person name="Mckie-Krisberg Z.M."/>
            <person name="Prochnik S."/>
            <person name="Lindquist E."/>
            <person name="Dockter R.B."/>
            <person name="Adam C."/>
            <person name="Molina H."/>
            <person name="Bunkerborg J."/>
            <person name="Jin E."/>
            <person name="Buchheim M."/>
            <person name="Magnuson J."/>
        </authorList>
    </citation>
    <scope>NUCLEOTIDE SEQUENCE</scope>
    <source>
        <strain evidence="1">CCAP 19/18</strain>
    </source>
</reference>
<comment type="caution">
    <text evidence="1">The sequence shown here is derived from an EMBL/GenBank/DDBJ whole genome shotgun (WGS) entry which is preliminary data.</text>
</comment>
<proteinExistence type="predicted"/>
<dbReference type="EMBL" id="MU069529">
    <property type="protein sequence ID" value="KAF5839920.1"/>
    <property type="molecule type" value="Genomic_DNA"/>
</dbReference>
<organism evidence="1 2">
    <name type="scientific">Dunaliella salina</name>
    <name type="common">Green alga</name>
    <name type="synonym">Protococcus salinus</name>
    <dbReference type="NCBI Taxonomy" id="3046"/>
    <lineage>
        <taxon>Eukaryota</taxon>
        <taxon>Viridiplantae</taxon>
        <taxon>Chlorophyta</taxon>
        <taxon>core chlorophytes</taxon>
        <taxon>Chlorophyceae</taxon>
        <taxon>CS clade</taxon>
        <taxon>Chlamydomonadales</taxon>
        <taxon>Dunaliellaceae</taxon>
        <taxon>Dunaliella</taxon>
    </lineage>
</organism>
<gene>
    <name evidence="1" type="ORF">DUNSADRAFT_18334</name>
</gene>
<sequence length="144" mass="15852">MQKRATADARKQAAQQQGARSLEREGKLCCWILFVCMVADADVQMYNVVDLASQCHMHGCVQERAARPAMNCTTHVRWLASGCVSGGQMACHSAHSRLLVVVGQIKFDDSATGLFSQPWANRVCFVCLKSPTYCCVLKIVTKVL</sequence>